<evidence type="ECO:0000259" key="2">
    <source>
        <dbReference type="PROSITE" id="PS51253"/>
    </source>
</evidence>
<dbReference type="VEuPathDB" id="FungiDB:RhiirA1_473063"/>
<evidence type="ECO:0000313" key="3">
    <source>
        <dbReference type="EMBL" id="PKC10726.1"/>
    </source>
</evidence>
<name>A0A2N0PVD0_9GLOM</name>
<dbReference type="GO" id="GO:0003677">
    <property type="term" value="F:DNA binding"/>
    <property type="evidence" value="ECO:0007669"/>
    <property type="project" value="UniProtKB-KW"/>
</dbReference>
<dbReference type="Gene3D" id="1.10.10.60">
    <property type="entry name" value="Homeodomain-like"/>
    <property type="match status" value="1"/>
</dbReference>
<protein>
    <recommendedName>
        <fullName evidence="2">HTH CENPB-type domain-containing protein</fullName>
    </recommendedName>
</protein>
<gene>
    <name evidence="3" type="ORF">RhiirA5_414016</name>
</gene>
<comment type="caution">
    <text evidence="3">The sequence shown here is derived from an EMBL/GenBank/DDBJ whole genome shotgun (WGS) entry which is preliminary data.</text>
</comment>
<evidence type="ECO:0000313" key="4">
    <source>
        <dbReference type="Proteomes" id="UP000232722"/>
    </source>
</evidence>
<feature type="domain" description="HTH CENPB-type" evidence="2">
    <location>
        <begin position="29"/>
        <end position="108"/>
    </location>
</feature>
<sequence>MINKKVSVRERTSYSIEEKLIVVKYALKHIGSGRKAFYLKAKDKLYKWIIEQRKKGLAVNYIMVKLQMHKILKEPVIQKLYPMGDNEFQGTLTWIQSFMKRFDLSLRRKTKISQKLPEDTDAKLEEFKRFII</sequence>
<dbReference type="PROSITE" id="PS51253">
    <property type="entry name" value="HTH_CENPB"/>
    <property type="match status" value="1"/>
</dbReference>
<reference evidence="3 4" key="2">
    <citation type="submission" date="2017-09" db="EMBL/GenBank/DDBJ databases">
        <title>Extensive intraspecific genome diversity in a model arbuscular mycorrhizal fungus.</title>
        <authorList>
            <person name="Chen E.C."/>
            <person name="Morin E."/>
            <person name="Beaudet D."/>
            <person name="Noel J."/>
            <person name="Ndikumana S."/>
            <person name="Charron P."/>
            <person name="St-Onge C."/>
            <person name="Giorgi J."/>
            <person name="Grigoriev I.V."/>
            <person name="Roux C."/>
            <person name="Martin F.M."/>
            <person name="Corradi N."/>
        </authorList>
    </citation>
    <scope>NUCLEOTIDE SEQUENCE [LARGE SCALE GENOMIC DNA]</scope>
    <source>
        <strain evidence="3 4">A5</strain>
    </source>
</reference>
<proteinExistence type="predicted"/>
<organism evidence="3 4">
    <name type="scientific">Rhizophagus irregularis</name>
    <dbReference type="NCBI Taxonomy" id="588596"/>
    <lineage>
        <taxon>Eukaryota</taxon>
        <taxon>Fungi</taxon>
        <taxon>Fungi incertae sedis</taxon>
        <taxon>Mucoromycota</taxon>
        <taxon>Glomeromycotina</taxon>
        <taxon>Glomeromycetes</taxon>
        <taxon>Glomerales</taxon>
        <taxon>Glomeraceae</taxon>
        <taxon>Rhizophagus</taxon>
    </lineage>
</organism>
<dbReference type="InterPro" id="IPR006600">
    <property type="entry name" value="HTH_CenpB_DNA-bd_dom"/>
</dbReference>
<accession>A0A2N0PVD0</accession>
<reference evidence="3 4" key="1">
    <citation type="submission" date="2016-04" db="EMBL/GenBank/DDBJ databases">
        <title>Genome analyses suggest a sexual origin of heterokaryosis in a supposedly ancient asexual fungus.</title>
        <authorList>
            <person name="Ropars J."/>
            <person name="Sedzielewska K."/>
            <person name="Noel J."/>
            <person name="Charron P."/>
            <person name="Farinelli L."/>
            <person name="Marton T."/>
            <person name="Kruger M."/>
            <person name="Pelin A."/>
            <person name="Brachmann A."/>
            <person name="Corradi N."/>
        </authorList>
    </citation>
    <scope>NUCLEOTIDE SEQUENCE [LARGE SCALE GENOMIC DNA]</scope>
    <source>
        <strain evidence="3 4">A5</strain>
    </source>
</reference>
<dbReference type="EMBL" id="LLXJ01000360">
    <property type="protein sequence ID" value="PKC10726.1"/>
    <property type="molecule type" value="Genomic_DNA"/>
</dbReference>
<dbReference type="AlphaFoldDB" id="A0A2N0PVD0"/>
<dbReference type="Pfam" id="PF03221">
    <property type="entry name" value="HTH_Tnp_Tc5"/>
    <property type="match status" value="1"/>
</dbReference>
<dbReference type="Proteomes" id="UP000232722">
    <property type="component" value="Unassembled WGS sequence"/>
</dbReference>
<keyword evidence="1" id="KW-0238">DNA-binding</keyword>
<evidence type="ECO:0000256" key="1">
    <source>
        <dbReference type="ARBA" id="ARBA00023125"/>
    </source>
</evidence>